<dbReference type="Proteomes" id="UP000269721">
    <property type="component" value="Unassembled WGS sequence"/>
</dbReference>
<sequence>MHDIPAECAEGQEYLTWEGHKFWQRMPPAYKRNSSPFGIYLGRDKTLPRLYPHFVFDHKIVRADLVGPLPVSSSGNKYAMVITCHLTKWKIVRPKAGKLALETDNNLYEALIRTRQTGGYLGACGHLSRLPRFQRRFIPVSIMVAALQGPASVGQDALVIEMIVRPKEAAATCYVEQIAASSEVGEYFFKLFDHDHDRWISSSGPEASRAWMKGFVHHVTRARLRQPVVASG</sequence>
<dbReference type="EMBL" id="KZ998264">
    <property type="protein sequence ID" value="RKO86363.1"/>
    <property type="molecule type" value="Genomic_DNA"/>
</dbReference>
<name>A0A4P9W4Z3_9FUNG</name>
<dbReference type="AlphaFoldDB" id="A0A4P9W4Z3"/>
<organism evidence="1 2">
    <name type="scientific">Blyttiomyces helicus</name>
    <dbReference type="NCBI Taxonomy" id="388810"/>
    <lineage>
        <taxon>Eukaryota</taxon>
        <taxon>Fungi</taxon>
        <taxon>Fungi incertae sedis</taxon>
        <taxon>Chytridiomycota</taxon>
        <taxon>Chytridiomycota incertae sedis</taxon>
        <taxon>Chytridiomycetes</taxon>
        <taxon>Chytridiomycetes incertae sedis</taxon>
        <taxon>Blyttiomyces</taxon>
    </lineage>
</organism>
<protein>
    <submittedName>
        <fullName evidence="1">Uncharacterized protein</fullName>
    </submittedName>
</protein>
<gene>
    <name evidence="1" type="ORF">BDK51DRAFT_27037</name>
</gene>
<evidence type="ECO:0000313" key="2">
    <source>
        <dbReference type="Proteomes" id="UP000269721"/>
    </source>
</evidence>
<evidence type="ECO:0000313" key="1">
    <source>
        <dbReference type="EMBL" id="RKO86363.1"/>
    </source>
</evidence>
<dbReference type="OrthoDB" id="5592268at2759"/>
<proteinExistence type="predicted"/>
<keyword evidence="2" id="KW-1185">Reference proteome</keyword>
<reference evidence="2" key="1">
    <citation type="journal article" date="2018" name="Nat. Microbiol.">
        <title>Leveraging single-cell genomics to expand the fungal tree of life.</title>
        <authorList>
            <person name="Ahrendt S.R."/>
            <person name="Quandt C.A."/>
            <person name="Ciobanu D."/>
            <person name="Clum A."/>
            <person name="Salamov A."/>
            <person name="Andreopoulos B."/>
            <person name="Cheng J.F."/>
            <person name="Woyke T."/>
            <person name="Pelin A."/>
            <person name="Henrissat B."/>
            <person name="Reynolds N.K."/>
            <person name="Benny G.L."/>
            <person name="Smith M.E."/>
            <person name="James T.Y."/>
            <person name="Grigoriev I.V."/>
        </authorList>
    </citation>
    <scope>NUCLEOTIDE SEQUENCE [LARGE SCALE GENOMIC DNA]</scope>
</reference>
<accession>A0A4P9W4Z3</accession>